<keyword evidence="10 11" id="KW-0456">Lyase</keyword>
<proteinExistence type="inferred from homology"/>
<comment type="cofactor">
    <cofactor evidence="11 12">
        <name>FMNH2</name>
        <dbReference type="ChEBI" id="CHEBI:57618"/>
    </cofactor>
    <text evidence="11 12">Reduced FMN (FMNH(2)).</text>
</comment>
<dbReference type="GO" id="GO:0005829">
    <property type="term" value="C:cytosol"/>
    <property type="evidence" value="ECO:0007669"/>
    <property type="project" value="TreeGrafter"/>
</dbReference>
<dbReference type="InterPro" id="IPR020541">
    <property type="entry name" value="Chorismate_synthase_CS"/>
</dbReference>
<comment type="pathway">
    <text evidence="1 11 12">Metabolic intermediate biosynthesis; chorismate biosynthesis; chorismate from D-erythrose 4-phosphate and phosphoenolpyruvate: step 7/7.</text>
</comment>
<dbReference type="AlphaFoldDB" id="A0A562JEE7"/>
<keyword evidence="4 11" id="KW-0028">Amino-acid biosynthesis</keyword>
<evidence type="ECO:0000256" key="1">
    <source>
        <dbReference type="ARBA" id="ARBA00005044"/>
    </source>
</evidence>
<evidence type="ECO:0000256" key="6">
    <source>
        <dbReference type="ARBA" id="ARBA00022643"/>
    </source>
</evidence>
<evidence type="ECO:0000256" key="10">
    <source>
        <dbReference type="ARBA" id="ARBA00023239"/>
    </source>
</evidence>
<dbReference type="PIRSF" id="PIRSF001456">
    <property type="entry name" value="Chorismate_synth"/>
    <property type="match status" value="1"/>
</dbReference>
<dbReference type="Pfam" id="PF01264">
    <property type="entry name" value="Chorismate_synt"/>
    <property type="match status" value="1"/>
</dbReference>
<keyword evidence="15" id="KW-1185">Reference proteome</keyword>
<keyword evidence="5 11" id="KW-0285">Flavoprotein</keyword>
<dbReference type="PANTHER" id="PTHR21085:SF0">
    <property type="entry name" value="CHORISMATE SYNTHASE"/>
    <property type="match status" value="1"/>
</dbReference>
<evidence type="ECO:0000256" key="4">
    <source>
        <dbReference type="ARBA" id="ARBA00022605"/>
    </source>
</evidence>
<dbReference type="GO" id="GO:0004107">
    <property type="term" value="F:chorismate synthase activity"/>
    <property type="evidence" value="ECO:0007669"/>
    <property type="project" value="UniProtKB-UniRule"/>
</dbReference>
<reference evidence="14 15" key="1">
    <citation type="submission" date="2019-07" db="EMBL/GenBank/DDBJ databases">
        <title>Genomic Encyclopedia of Type Strains, Phase I: the one thousand microbial genomes (KMG-I) project.</title>
        <authorList>
            <person name="Kyrpides N."/>
        </authorList>
    </citation>
    <scope>NUCLEOTIDE SEQUENCE [LARGE SCALE GENOMIC DNA]</scope>
    <source>
        <strain evidence="14 15">DSM 13558</strain>
    </source>
</reference>
<evidence type="ECO:0000256" key="8">
    <source>
        <dbReference type="ARBA" id="ARBA00022857"/>
    </source>
</evidence>
<dbReference type="UniPathway" id="UPA00053">
    <property type="reaction ID" value="UER00090"/>
</dbReference>
<gene>
    <name evidence="11" type="primary">aroC</name>
    <name evidence="14" type="ORF">LY60_01269</name>
</gene>
<sequence length="371" mass="40293">MSSMIGNKLKVSIFGESHGGAIGVVIDGLPSGLEIDMNFIESQMERRAPGKDSFSTARKESDKPSVVSGLFEGKTTGSPLCAIILNEDTRSKDYSYLKYAMRPGHADYTGHVKYSGFNDYRGGGHFSGRITAPLLFAGALAMQVLENYKGILIGTRIKKIYGIADNSSFEENPETVVNIRSMDFPVIDQQAKKLMQHEILKAKEEGDSVGGVAETIILNIPAGYGEPFFDSVESKISHMIFSIPAVKGIEFGQGFNITNMRGSESNDPYYTQEGNVFLKSNNNGGILGGITNGMPVVFRTAIKPTPSISKLQETIDVSTMENTTLQVSGRHDPCIVQRAIPVIDAAAALVVLDLIMEREGEIFFNKTKGDI</sequence>
<feature type="binding site" evidence="11">
    <location>
        <position position="47"/>
    </location>
    <ligand>
        <name>NADP(+)</name>
        <dbReference type="ChEBI" id="CHEBI:58349"/>
    </ligand>
</feature>
<keyword evidence="6 11" id="KW-0288">FMN</keyword>
<dbReference type="CDD" id="cd07304">
    <property type="entry name" value="Chorismate_synthase"/>
    <property type="match status" value="1"/>
</dbReference>
<keyword evidence="7 11" id="KW-0274">FAD</keyword>
<keyword evidence="8 11" id="KW-0521">NADP</keyword>
<comment type="similarity">
    <text evidence="2 11 12">Belongs to the chorismate synthase family.</text>
</comment>
<feature type="binding site" evidence="11">
    <location>
        <position position="330"/>
    </location>
    <ligand>
        <name>FMN</name>
        <dbReference type="ChEBI" id="CHEBI:58210"/>
    </ligand>
</feature>
<evidence type="ECO:0000256" key="3">
    <source>
        <dbReference type="ARBA" id="ARBA00013036"/>
    </source>
</evidence>
<comment type="caution">
    <text evidence="14">The sequence shown here is derived from an EMBL/GenBank/DDBJ whole genome shotgun (WGS) entry which is preliminary data.</text>
</comment>
<evidence type="ECO:0000256" key="9">
    <source>
        <dbReference type="ARBA" id="ARBA00023141"/>
    </source>
</evidence>
<evidence type="ECO:0000256" key="12">
    <source>
        <dbReference type="RuleBase" id="RU000605"/>
    </source>
</evidence>
<dbReference type="SUPFAM" id="SSF103263">
    <property type="entry name" value="Chorismate synthase, AroC"/>
    <property type="match status" value="1"/>
</dbReference>
<dbReference type="GO" id="GO:0010181">
    <property type="term" value="F:FMN binding"/>
    <property type="evidence" value="ECO:0007669"/>
    <property type="project" value="TreeGrafter"/>
</dbReference>
<organism evidence="14 15">
    <name type="scientific">Sedimentibacter saalensis</name>
    <dbReference type="NCBI Taxonomy" id="130788"/>
    <lineage>
        <taxon>Bacteria</taxon>
        <taxon>Bacillati</taxon>
        <taxon>Bacillota</taxon>
        <taxon>Tissierellia</taxon>
        <taxon>Sedimentibacter</taxon>
    </lineage>
</organism>
<dbReference type="NCBIfam" id="NF003793">
    <property type="entry name" value="PRK05382.1"/>
    <property type="match status" value="1"/>
</dbReference>
<feature type="binding site" evidence="11">
    <location>
        <position position="288"/>
    </location>
    <ligand>
        <name>FMN</name>
        <dbReference type="ChEBI" id="CHEBI:58210"/>
    </ligand>
</feature>
<feature type="region of interest" description="Disordered" evidence="13">
    <location>
        <begin position="46"/>
        <end position="68"/>
    </location>
</feature>
<evidence type="ECO:0000256" key="2">
    <source>
        <dbReference type="ARBA" id="ARBA00008014"/>
    </source>
</evidence>
<accession>A0A562JEE7</accession>
<dbReference type="EC" id="4.2.3.5" evidence="3 11"/>
<dbReference type="PROSITE" id="PS00787">
    <property type="entry name" value="CHORISMATE_SYNTHASE_1"/>
    <property type="match status" value="1"/>
</dbReference>
<dbReference type="GO" id="GO:0009073">
    <property type="term" value="P:aromatic amino acid family biosynthetic process"/>
    <property type="evidence" value="ECO:0007669"/>
    <property type="project" value="UniProtKB-KW"/>
</dbReference>
<dbReference type="HAMAP" id="MF_00300">
    <property type="entry name" value="Chorismate_synth"/>
    <property type="match status" value="1"/>
</dbReference>
<evidence type="ECO:0000256" key="7">
    <source>
        <dbReference type="ARBA" id="ARBA00022827"/>
    </source>
</evidence>
<evidence type="ECO:0000313" key="15">
    <source>
        <dbReference type="Proteomes" id="UP000315343"/>
    </source>
</evidence>
<evidence type="ECO:0000256" key="13">
    <source>
        <dbReference type="SAM" id="MobiDB-lite"/>
    </source>
</evidence>
<evidence type="ECO:0000313" key="14">
    <source>
        <dbReference type="EMBL" id="TWH81518.1"/>
    </source>
</evidence>
<feature type="binding site" evidence="11">
    <location>
        <begin position="125"/>
        <end position="127"/>
    </location>
    <ligand>
        <name>FMN</name>
        <dbReference type="ChEBI" id="CHEBI:58210"/>
    </ligand>
</feature>
<name>A0A562JEE7_9FIRM</name>
<comment type="function">
    <text evidence="11">Catalyzes the anti-1,4-elimination of the C-3 phosphate and the C-6 proR hydrogen from 5-enolpyruvylshikimate-3-phosphate (EPSP) to yield chorismate, which is the branch point compound that serves as the starting substrate for the three terminal pathways of aromatic amino acid biosynthesis. This reaction introduces a second double bond into the aromatic ring system.</text>
</comment>
<dbReference type="RefSeq" id="WP_145081425.1">
    <property type="nucleotide sequence ID" value="NZ_JBCFAR010000005.1"/>
</dbReference>
<dbReference type="InterPro" id="IPR035904">
    <property type="entry name" value="Chorismate_synth_AroC_sf"/>
</dbReference>
<dbReference type="EMBL" id="VLKH01000003">
    <property type="protein sequence ID" value="TWH81518.1"/>
    <property type="molecule type" value="Genomic_DNA"/>
</dbReference>
<dbReference type="GO" id="GO:0009423">
    <property type="term" value="P:chorismate biosynthetic process"/>
    <property type="evidence" value="ECO:0007669"/>
    <property type="project" value="UniProtKB-UniRule"/>
</dbReference>
<dbReference type="Gene3D" id="3.60.150.10">
    <property type="entry name" value="Chorismate synthase AroC"/>
    <property type="match status" value="1"/>
</dbReference>
<dbReference type="OrthoDB" id="9771806at2"/>
<comment type="subunit">
    <text evidence="11">Homotetramer.</text>
</comment>
<evidence type="ECO:0000256" key="11">
    <source>
        <dbReference type="HAMAP-Rule" id="MF_00300"/>
    </source>
</evidence>
<dbReference type="InterPro" id="IPR000453">
    <property type="entry name" value="Chorismate_synth"/>
</dbReference>
<comment type="caution">
    <text evidence="11">Lacks conserved residue(s) required for the propagation of feature annotation.</text>
</comment>
<comment type="catalytic activity">
    <reaction evidence="11 12">
        <text>5-O-(1-carboxyvinyl)-3-phosphoshikimate = chorismate + phosphate</text>
        <dbReference type="Rhea" id="RHEA:21020"/>
        <dbReference type="ChEBI" id="CHEBI:29748"/>
        <dbReference type="ChEBI" id="CHEBI:43474"/>
        <dbReference type="ChEBI" id="CHEBI:57701"/>
        <dbReference type="EC" id="4.2.3.5"/>
    </reaction>
</comment>
<dbReference type="Proteomes" id="UP000315343">
    <property type="component" value="Unassembled WGS sequence"/>
</dbReference>
<feature type="binding site" evidence="11">
    <location>
        <begin position="303"/>
        <end position="307"/>
    </location>
    <ligand>
        <name>FMN</name>
        <dbReference type="ChEBI" id="CHEBI:58210"/>
    </ligand>
</feature>
<evidence type="ECO:0000256" key="5">
    <source>
        <dbReference type="ARBA" id="ARBA00022630"/>
    </source>
</evidence>
<dbReference type="GO" id="GO:0008652">
    <property type="term" value="P:amino acid biosynthetic process"/>
    <property type="evidence" value="ECO:0007669"/>
    <property type="project" value="UniProtKB-KW"/>
</dbReference>
<dbReference type="PANTHER" id="PTHR21085">
    <property type="entry name" value="CHORISMATE SYNTHASE"/>
    <property type="match status" value="1"/>
</dbReference>
<dbReference type="NCBIfam" id="TIGR00033">
    <property type="entry name" value="aroC"/>
    <property type="match status" value="1"/>
</dbReference>
<keyword evidence="9 11" id="KW-0057">Aromatic amino acid biosynthesis</keyword>
<protein>
    <recommendedName>
        <fullName evidence="3 11">Chorismate synthase</fullName>
        <shortName evidence="11">CS</shortName>
        <ecNumber evidence="3 11">4.2.3.5</ecNumber>
    </recommendedName>
    <alternativeName>
        <fullName evidence="11">5-enolpyruvylshikimate-3-phosphate phospholyase</fullName>
    </alternativeName>
</protein>